<name>A4VDC0_TETTS</name>
<keyword evidence="2" id="KW-1185">Reference proteome</keyword>
<protein>
    <submittedName>
        <fullName evidence="1">Uncharacterized protein</fullName>
    </submittedName>
</protein>
<dbReference type="AlphaFoldDB" id="A4VDC0"/>
<dbReference type="RefSeq" id="XP_001470905.1">
    <property type="nucleotide sequence ID" value="XM_001470855.2"/>
</dbReference>
<gene>
    <name evidence="1" type="ORF">TTHERM_00219089</name>
</gene>
<proteinExistence type="predicted"/>
<organism evidence="1 2">
    <name type="scientific">Tetrahymena thermophila (strain SB210)</name>
    <dbReference type="NCBI Taxonomy" id="312017"/>
    <lineage>
        <taxon>Eukaryota</taxon>
        <taxon>Sar</taxon>
        <taxon>Alveolata</taxon>
        <taxon>Ciliophora</taxon>
        <taxon>Intramacronucleata</taxon>
        <taxon>Oligohymenophorea</taxon>
        <taxon>Hymenostomatida</taxon>
        <taxon>Tetrahymenina</taxon>
        <taxon>Tetrahymenidae</taxon>
        <taxon>Tetrahymena</taxon>
    </lineage>
</organism>
<dbReference type="Proteomes" id="UP000009168">
    <property type="component" value="Unassembled WGS sequence"/>
</dbReference>
<dbReference type="HOGENOM" id="CLU_1931802_0_0_1"/>
<reference evidence="2" key="1">
    <citation type="journal article" date="2006" name="PLoS Biol.">
        <title>Macronuclear genome sequence of the ciliate Tetrahymena thermophila, a model eukaryote.</title>
        <authorList>
            <person name="Eisen J.A."/>
            <person name="Coyne R.S."/>
            <person name="Wu M."/>
            <person name="Wu D."/>
            <person name="Thiagarajan M."/>
            <person name="Wortman J.R."/>
            <person name="Badger J.H."/>
            <person name="Ren Q."/>
            <person name="Amedeo P."/>
            <person name="Jones K.M."/>
            <person name="Tallon L.J."/>
            <person name="Delcher A.L."/>
            <person name="Salzberg S.L."/>
            <person name="Silva J.C."/>
            <person name="Haas B.J."/>
            <person name="Majoros W.H."/>
            <person name="Farzad M."/>
            <person name="Carlton J.M."/>
            <person name="Smith R.K. Jr."/>
            <person name="Garg J."/>
            <person name="Pearlman R.E."/>
            <person name="Karrer K.M."/>
            <person name="Sun L."/>
            <person name="Manning G."/>
            <person name="Elde N.C."/>
            <person name="Turkewitz A.P."/>
            <person name="Asai D.J."/>
            <person name="Wilkes D.E."/>
            <person name="Wang Y."/>
            <person name="Cai H."/>
            <person name="Collins K."/>
            <person name="Stewart B.A."/>
            <person name="Lee S.R."/>
            <person name="Wilamowska K."/>
            <person name="Weinberg Z."/>
            <person name="Ruzzo W.L."/>
            <person name="Wloga D."/>
            <person name="Gaertig J."/>
            <person name="Frankel J."/>
            <person name="Tsao C.-C."/>
            <person name="Gorovsky M.A."/>
            <person name="Keeling P.J."/>
            <person name="Waller R.F."/>
            <person name="Patron N.J."/>
            <person name="Cherry J.M."/>
            <person name="Stover N.A."/>
            <person name="Krieger C.J."/>
            <person name="del Toro C."/>
            <person name="Ryder H.F."/>
            <person name="Williamson S.C."/>
            <person name="Barbeau R.A."/>
            <person name="Hamilton E.P."/>
            <person name="Orias E."/>
        </authorList>
    </citation>
    <scope>NUCLEOTIDE SEQUENCE [LARGE SCALE GENOMIC DNA]</scope>
    <source>
        <strain evidence="2">SB210</strain>
    </source>
</reference>
<accession>A4VDC0</accession>
<dbReference type="GeneID" id="7837684"/>
<evidence type="ECO:0000313" key="1">
    <source>
        <dbReference type="EMBL" id="EDK31525.1"/>
    </source>
</evidence>
<dbReference type="InParanoid" id="A4VDC0"/>
<evidence type="ECO:0000313" key="2">
    <source>
        <dbReference type="Proteomes" id="UP000009168"/>
    </source>
</evidence>
<dbReference type="EMBL" id="GG662621">
    <property type="protein sequence ID" value="EDK31525.1"/>
    <property type="molecule type" value="Genomic_DNA"/>
</dbReference>
<sequence>MTELVYAQENNEAKFINMIVLQLINNQCRFQIKILIFAINQSQQITTKQILDRKEHQYFYHKQLLNNNLEKSNLMQKYQILHYNQHPNTDEININYENKKQIFLQQLELILNFLNKCFVNQVQKSSSSLWV</sequence>
<dbReference type="KEGG" id="tet:TTHERM_00219089"/>